<comment type="caution">
    <text evidence="1">The sequence shown here is derived from an EMBL/GenBank/DDBJ whole genome shotgun (WGS) entry which is preliminary data.</text>
</comment>
<dbReference type="AlphaFoldDB" id="A0A176S3U6"/>
<dbReference type="EMBL" id="LUTY01000744">
    <property type="protein sequence ID" value="OAD22782.1"/>
    <property type="molecule type" value="Genomic_DNA"/>
</dbReference>
<evidence type="ECO:0000313" key="1">
    <source>
        <dbReference type="EMBL" id="OAD22782.1"/>
    </source>
</evidence>
<reference evidence="1 2" key="1">
    <citation type="submission" date="2016-05" db="EMBL/GenBank/DDBJ databases">
        <title>Single-cell genome of chain-forming Candidatus Thiomargarita nelsonii and comparison to other large sulfur-oxidizing bacteria.</title>
        <authorList>
            <person name="Winkel M."/>
            <person name="Salman V."/>
            <person name="Woyke T."/>
            <person name="Schulz-Vogt H."/>
            <person name="Richter M."/>
            <person name="Flood B."/>
            <person name="Bailey J."/>
            <person name="Amann R."/>
            <person name="Mussmann M."/>
        </authorList>
    </citation>
    <scope>NUCLEOTIDE SEQUENCE [LARGE SCALE GENOMIC DNA]</scope>
    <source>
        <strain evidence="1 2">THI036</strain>
    </source>
</reference>
<protein>
    <submittedName>
        <fullName evidence="1">Uncharacterized protein</fullName>
    </submittedName>
</protein>
<proteinExistence type="predicted"/>
<name>A0A176S3U6_9GAMM</name>
<organism evidence="1 2">
    <name type="scientific">Candidatus Thiomargarita nelsonii</name>
    <dbReference type="NCBI Taxonomy" id="1003181"/>
    <lineage>
        <taxon>Bacteria</taxon>
        <taxon>Pseudomonadati</taxon>
        <taxon>Pseudomonadota</taxon>
        <taxon>Gammaproteobacteria</taxon>
        <taxon>Thiotrichales</taxon>
        <taxon>Thiotrichaceae</taxon>
        <taxon>Thiomargarita</taxon>
    </lineage>
</organism>
<accession>A0A176S3U6</accession>
<keyword evidence="2" id="KW-1185">Reference proteome</keyword>
<sequence length="81" mass="9057">MIAEMAVILAAKCHLKRYAMVANLRGDIELRCKDMIWMQDGVCNHIISCRQTPPVNLIEFTMTCGVLFSPPQANCLKSKAC</sequence>
<gene>
    <name evidence="1" type="ORF">THIOM_001403</name>
</gene>
<dbReference type="Proteomes" id="UP000076962">
    <property type="component" value="Unassembled WGS sequence"/>
</dbReference>
<evidence type="ECO:0000313" key="2">
    <source>
        <dbReference type="Proteomes" id="UP000076962"/>
    </source>
</evidence>